<dbReference type="SMART" id="SM00567">
    <property type="entry name" value="EZ_HEAT"/>
    <property type="match status" value="4"/>
</dbReference>
<gene>
    <name evidence="5" type="ordered locus">Cagg_3775</name>
</gene>
<dbReference type="PANTHER" id="PTHR10724:SF7">
    <property type="entry name" value="SMALL RIBOSOMAL SUBUNIT PROTEIN BS1C"/>
    <property type="match status" value="1"/>
</dbReference>
<name>B8GB11_CHLAD</name>
<dbReference type="Proteomes" id="UP000002508">
    <property type="component" value="Chromosome"/>
</dbReference>
<evidence type="ECO:0000256" key="2">
    <source>
        <dbReference type="ARBA" id="ARBA00022980"/>
    </source>
</evidence>
<dbReference type="STRING" id="326427.Cagg_3775"/>
<dbReference type="InterPro" id="IPR003029">
    <property type="entry name" value="S1_domain"/>
</dbReference>
<dbReference type="eggNOG" id="COG1413">
    <property type="taxonomic scope" value="Bacteria"/>
</dbReference>
<dbReference type="InterPro" id="IPR011989">
    <property type="entry name" value="ARM-like"/>
</dbReference>
<sequence length="539" mass="58949">MNDLDDYEGDPALNRERLSELLTDQLEELARAIHSRDQLVRARAASRLVNLEVDPDLVLPTLHHHWPAVREVAIEAIGYTGKPLSPAVIDALLASIDDPKPFVAAAAIRTLGRKQIAEAREQITACLDDPDPPIVAAAIAALARLGDTTLAVAIPNFLNSPHLAIRIAAAEAAGILHTPAAVPGLLRLLEDCITAWQETQPHIPSRAASVAMQALARLRARTAIPLLVEIARYVVGLRTLAVRTLNQLQAVEAAPAIASLLHEEGGHLLHEVIRLVKMADYRAALPELRALLQRSAPNRRSLMIKIMQILVEWNDRASMPLLAQLAESFPNAEIRHHAARCLTILEQATTTPEEPSPPLPDPAPTVLCSERLRKRQERIASVSVGSIVEGTVLRVLSYGAVIDLGGIEGFVHVRDIDWHWISDARNALQLGQPVRAMITNIDRQHLRINLSIRELTPDPWVSLSQHLAGGMTVQGTVTGITGFGLFVELLPGIQGLAHISKIPAKRRPLREWFPLGSQVMVTILAIDNEHRRIALSVNE</sequence>
<dbReference type="InterPro" id="IPR050437">
    <property type="entry name" value="Ribos_protein_bS1-like"/>
</dbReference>
<keyword evidence="6" id="KW-1185">Reference proteome</keyword>
<dbReference type="OrthoDB" id="9804077at2"/>
<keyword evidence="3" id="KW-0687">Ribonucleoprotein</keyword>
<dbReference type="eggNOG" id="COG0539">
    <property type="taxonomic scope" value="Bacteria"/>
</dbReference>
<dbReference type="InterPro" id="IPR004155">
    <property type="entry name" value="PBS_lyase_HEAT"/>
</dbReference>
<dbReference type="InterPro" id="IPR012340">
    <property type="entry name" value="NA-bd_OB-fold"/>
</dbReference>
<dbReference type="InterPro" id="IPR016024">
    <property type="entry name" value="ARM-type_fold"/>
</dbReference>
<dbReference type="AlphaFoldDB" id="B8GB11"/>
<dbReference type="SUPFAM" id="SSF48371">
    <property type="entry name" value="ARM repeat"/>
    <property type="match status" value="1"/>
</dbReference>
<dbReference type="GO" id="GO:0006412">
    <property type="term" value="P:translation"/>
    <property type="evidence" value="ECO:0007669"/>
    <property type="project" value="TreeGrafter"/>
</dbReference>
<feature type="domain" description="S1 motif" evidence="4">
    <location>
        <begin position="385"/>
        <end position="453"/>
    </location>
</feature>
<dbReference type="PROSITE" id="PS50126">
    <property type="entry name" value="S1"/>
    <property type="match status" value="2"/>
</dbReference>
<dbReference type="Gene3D" id="2.40.50.140">
    <property type="entry name" value="Nucleic acid-binding proteins"/>
    <property type="match status" value="2"/>
</dbReference>
<reference evidence="5" key="1">
    <citation type="submission" date="2008-12" db="EMBL/GenBank/DDBJ databases">
        <title>Complete sequence of Chloroflexus aggregans DSM 9485.</title>
        <authorList>
            <consortium name="US DOE Joint Genome Institute"/>
            <person name="Lucas S."/>
            <person name="Copeland A."/>
            <person name="Lapidus A."/>
            <person name="Glavina del Rio T."/>
            <person name="Dalin E."/>
            <person name="Tice H."/>
            <person name="Pitluck S."/>
            <person name="Foster B."/>
            <person name="Larimer F."/>
            <person name="Land M."/>
            <person name="Hauser L."/>
            <person name="Kyrpides N."/>
            <person name="Mikhailova N."/>
            <person name="Bryant D."/>
            <person name="Richardson P."/>
        </authorList>
    </citation>
    <scope>NUCLEOTIDE SEQUENCE</scope>
    <source>
        <strain evidence="5">DSM 9485</strain>
    </source>
</reference>
<organism evidence="5 6">
    <name type="scientific">Chloroflexus aggregans (strain MD-66 / DSM 9485)</name>
    <dbReference type="NCBI Taxonomy" id="326427"/>
    <lineage>
        <taxon>Bacteria</taxon>
        <taxon>Bacillati</taxon>
        <taxon>Chloroflexota</taxon>
        <taxon>Chloroflexia</taxon>
        <taxon>Chloroflexales</taxon>
        <taxon>Chloroflexineae</taxon>
        <taxon>Chloroflexaceae</taxon>
        <taxon>Chloroflexus</taxon>
    </lineage>
</organism>
<protein>
    <submittedName>
        <fullName evidence="5">RNA binding S1 domain protein</fullName>
    </submittedName>
</protein>
<comment type="similarity">
    <text evidence="1">Belongs to the bacterial ribosomal protein bS1 family.</text>
</comment>
<keyword evidence="2" id="KW-0689">Ribosomal protein</keyword>
<dbReference type="HOGENOM" id="CLU_504988_0_0_0"/>
<dbReference type="GO" id="GO:0003729">
    <property type="term" value="F:mRNA binding"/>
    <property type="evidence" value="ECO:0007669"/>
    <property type="project" value="TreeGrafter"/>
</dbReference>
<dbReference type="RefSeq" id="WP_015942456.1">
    <property type="nucleotide sequence ID" value="NC_011831.1"/>
</dbReference>
<dbReference type="PANTHER" id="PTHR10724">
    <property type="entry name" value="30S RIBOSOMAL PROTEIN S1"/>
    <property type="match status" value="1"/>
</dbReference>
<dbReference type="CDD" id="cd00164">
    <property type="entry name" value="S1_like"/>
    <property type="match status" value="1"/>
</dbReference>
<evidence type="ECO:0000313" key="6">
    <source>
        <dbReference type="Proteomes" id="UP000002508"/>
    </source>
</evidence>
<accession>B8GB11</accession>
<dbReference type="GO" id="GO:0022627">
    <property type="term" value="C:cytosolic small ribosomal subunit"/>
    <property type="evidence" value="ECO:0007669"/>
    <property type="project" value="TreeGrafter"/>
</dbReference>
<dbReference type="GO" id="GO:0003735">
    <property type="term" value="F:structural constituent of ribosome"/>
    <property type="evidence" value="ECO:0007669"/>
    <property type="project" value="TreeGrafter"/>
</dbReference>
<dbReference type="SUPFAM" id="SSF50249">
    <property type="entry name" value="Nucleic acid-binding proteins"/>
    <property type="match status" value="2"/>
</dbReference>
<evidence type="ECO:0000259" key="4">
    <source>
        <dbReference type="PROSITE" id="PS50126"/>
    </source>
</evidence>
<feature type="domain" description="S1 motif" evidence="4">
    <location>
        <begin position="470"/>
        <end position="538"/>
    </location>
</feature>
<dbReference type="Pfam" id="PF00575">
    <property type="entry name" value="S1"/>
    <property type="match status" value="2"/>
</dbReference>
<dbReference type="KEGG" id="cag:Cagg_3775"/>
<dbReference type="Pfam" id="PF13646">
    <property type="entry name" value="HEAT_2"/>
    <property type="match status" value="1"/>
</dbReference>
<dbReference type="SMART" id="SM00316">
    <property type="entry name" value="S1"/>
    <property type="match status" value="2"/>
</dbReference>
<evidence type="ECO:0000313" key="5">
    <source>
        <dbReference type="EMBL" id="ACL26611.1"/>
    </source>
</evidence>
<evidence type="ECO:0000256" key="1">
    <source>
        <dbReference type="ARBA" id="ARBA00006767"/>
    </source>
</evidence>
<dbReference type="Gene3D" id="1.25.10.10">
    <property type="entry name" value="Leucine-rich Repeat Variant"/>
    <property type="match status" value="2"/>
</dbReference>
<proteinExistence type="inferred from homology"/>
<evidence type="ECO:0000256" key="3">
    <source>
        <dbReference type="ARBA" id="ARBA00023274"/>
    </source>
</evidence>
<dbReference type="EMBL" id="CP001337">
    <property type="protein sequence ID" value="ACL26611.1"/>
    <property type="molecule type" value="Genomic_DNA"/>
</dbReference>